<proteinExistence type="predicted"/>
<protein>
    <submittedName>
        <fullName evidence="2">Putative secreted protein</fullName>
    </submittedName>
</protein>
<feature type="chain" id="PRO_5026725632" evidence="1">
    <location>
        <begin position="20"/>
        <end position="73"/>
    </location>
</feature>
<dbReference type="AlphaFoldDB" id="A0A6M2DXJ7"/>
<organism evidence="2">
    <name type="scientific">Xenopsylla cheopis</name>
    <name type="common">Oriental rat flea</name>
    <name type="synonym">Pulex cheopis</name>
    <dbReference type="NCBI Taxonomy" id="163159"/>
    <lineage>
        <taxon>Eukaryota</taxon>
        <taxon>Metazoa</taxon>
        <taxon>Ecdysozoa</taxon>
        <taxon>Arthropoda</taxon>
        <taxon>Hexapoda</taxon>
        <taxon>Insecta</taxon>
        <taxon>Pterygota</taxon>
        <taxon>Neoptera</taxon>
        <taxon>Endopterygota</taxon>
        <taxon>Siphonaptera</taxon>
        <taxon>Pulicidae</taxon>
        <taxon>Xenopsyllinae</taxon>
        <taxon>Xenopsylla</taxon>
    </lineage>
</organism>
<accession>A0A6M2DXJ7</accession>
<evidence type="ECO:0000256" key="1">
    <source>
        <dbReference type="SAM" id="SignalP"/>
    </source>
</evidence>
<reference evidence="2" key="1">
    <citation type="submission" date="2020-03" db="EMBL/GenBank/DDBJ databases">
        <title>Transcriptomic Profiling of the Digestive Tract of the Rat Flea, Xenopsylla cheopis, Following Blood Feeding and Infection with Yersinia pestis.</title>
        <authorList>
            <person name="Bland D.M."/>
            <person name="Martens C.A."/>
            <person name="Virtaneva K."/>
            <person name="Kanakabandi K."/>
            <person name="Long D."/>
            <person name="Rosenke R."/>
            <person name="Saturday G.A."/>
            <person name="Hoyt F.H."/>
            <person name="Bruno D.P."/>
            <person name="Ribeiro J.M.C."/>
            <person name="Hinnebusch J."/>
        </authorList>
    </citation>
    <scope>NUCLEOTIDE SEQUENCE</scope>
</reference>
<keyword evidence="1" id="KW-0732">Signal</keyword>
<evidence type="ECO:0000313" key="2">
    <source>
        <dbReference type="EMBL" id="NOV51079.1"/>
    </source>
</evidence>
<sequence>MYVWVLSSLSGGSVWCCAAATSVSNGGTKQMMLEVLNSPGYTTWALRCSTKILEKPTTLVFPVMASKAWCFKP</sequence>
<name>A0A6M2DXJ7_XENCH</name>
<dbReference type="EMBL" id="GIIL01007353">
    <property type="protein sequence ID" value="NOV51079.1"/>
    <property type="molecule type" value="Transcribed_RNA"/>
</dbReference>
<feature type="signal peptide" evidence="1">
    <location>
        <begin position="1"/>
        <end position="19"/>
    </location>
</feature>